<feature type="transmembrane region" description="Helical" evidence="2">
    <location>
        <begin position="424"/>
        <end position="445"/>
    </location>
</feature>
<dbReference type="GeneID" id="70186026"/>
<dbReference type="PANTHER" id="PTHR42024:SF1">
    <property type="entry name" value="AMINO ACID PERMEASE_ SLC12A DOMAIN-CONTAINING PROTEIN"/>
    <property type="match status" value="1"/>
</dbReference>
<feature type="region of interest" description="Disordered" evidence="1">
    <location>
        <begin position="1"/>
        <end position="156"/>
    </location>
</feature>
<feature type="transmembrane region" description="Helical" evidence="2">
    <location>
        <begin position="262"/>
        <end position="285"/>
    </location>
</feature>
<accession>A0A9P8YBB1</accession>
<feature type="compositionally biased region" description="Basic and acidic residues" evidence="1">
    <location>
        <begin position="132"/>
        <end position="142"/>
    </location>
</feature>
<keyword evidence="2" id="KW-0472">Membrane</keyword>
<sequence>MAPTQPPAAVASASGADGAEPSPSTGTPASVPLPTSPAPVQTNDSDRNTDTLSEKTPVAAAARASADSPRPQHRLHFSGDNINEKQTHHQERPPPAPLANSDGPVAVTSNGSGHSGGHGGRGSSYGQQRRLRPSEEFDRRYDGPFGRPSLGMTRRRSSQATLAIPEALVSGMDVAAGQPTSPGGGVNNDGTGLVDLTAALSVDQAPAFRPEPPPLNYTLRTRRMAIFLFWTVIVFDSVAMPIALYFGLWYGVGPGNPADERLSANTVFSIVTAALGGASILEYFLRWWRLYRKGSTCRIPGVENRWALDWFHWMFSLAWIIVMIELIVGSVPEDPYIRLLSTPLLTMLYVFGTLMLAIDTMRYFQIPAPVRISSQPKGAQMRPGIYSLIEDICAVDGSGGTEFRVALDRRYEASHVFRAMLRRLGVFWAVGAQGCAVLTTVLVFALANADIAYVIGWSLPFVWAGIWTLVTFWYVKRELKKERTLWAAEAAKGRGA</sequence>
<proteinExistence type="predicted"/>
<dbReference type="AlphaFoldDB" id="A0A9P8YBB1"/>
<feature type="compositionally biased region" description="Basic and acidic residues" evidence="1">
    <location>
        <begin position="44"/>
        <end position="53"/>
    </location>
</feature>
<keyword evidence="2" id="KW-0812">Transmembrane</keyword>
<dbReference type="Proteomes" id="UP000756346">
    <property type="component" value="Unassembled WGS sequence"/>
</dbReference>
<evidence type="ECO:0000313" key="3">
    <source>
        <dbReference type="EMBL" id="KAH7034730.1"/>
    </source>
</evidence>
<feature type="compositionally biased region" description="Gly residues" evidence="1">
    <location>
        <begin position="113"/>
        <end position="123"/>
    </location>
</feature>
<evidence type="ECO:0000256" key="2">
    <source>
        <dbReference type="SAM" id="Phobius"/>
    </source>
</evidence>
<feature type="compositionally biased region" description="Basic and acidic residues" evidence="1">
    <location>
        <begin position="82"/>
        <end position="92"/>
    </location>
</feature>
<protein>
    <submittedName>
        <fullName evidence="3">Uncharacterized protein</fullName>
    </submittedName>
</protein>
<gene>
    <name evidence="3" type="ORF">B0I36DRAFT_346622</name>
</gene>
<evidence type="ECO:0000313" key="4">
    <source>
        <dbReference type="Proteomes" id="UP000756346"/>
    </source>
</evidence>
<name>A0A9P8YBB1_9PEZI</name>
<dbReference type="RefSeq" id="XP_046014823.1">
    <property type="nucleotide sequence ID" value="XM_046156480.1"/>
</dbReference>
<dbReference type="EMBL" id="JAGTJQ010000003">
    <property type="protein sequence ID" value="KAH7034730.1"/>
    <property type="molecule type" value="Genomic_DNA"/>
</dbReference>
<feature type="transmembrane region" description="Helical" evidence="2">
    <location>
        <begin position="306"/>
        <end position="330"/>
    </location>
</feature>
<organism evidence="3 4">
    <name type="scientific">Microdochium trichocladiopsis</name>
    <dbReference type="NCBI Taxonomy" id="1682393"/>
    <lineage>
        <taxon>Eukaryota</taxon>
        <taxon>Fungi</taxon>
        <taxon>Dikarya</taxon>
        <taxon>Ascomycota</taxon>
        <taxon>Pezizomycotina</taxon>
        <taxon>Sordariomycetes</taxon>
        <taxon>Xylariomycetidae</taxon>
        <taxon>Xylariales</taxon>
        <taxon>Microdochiaceae</taxon>
        <taxon>Microdochium</taxon>
    </lineage>
</organism>
<feature type="compositionally biased region" description="Low complexity" evidence="1">
    <location>
        <begin position="8"/>
        <end position="19"/>
    </location>
</feature>
<feature type="transmembrane region" description="Helical" evidence="2">
    <location>
        <begin position="451"/>
        <end position="475"/>
    </location>
</feature>
<feature type="compositionally biased region" description="Low complexity" evidence="1">
    <location>
        <begin position="59"/>
        <end position="69"/>
    </location>
</feature>
<feature type="transmembrane region" description="Helical" evidence="2">
    <location>
        <begin position="227"/>
        <end position="250"/>
    </location>
</feature>
<feature type="transmembrane region" description="Helical" evidence="2">
    <location>
        <begin position="336"/>
        <end position="358"/>
    </location>
</feature>
<evidence type="ECO:0000256" key="1">
    <source>
        <dbReference type="SAM" id="MobiDB-lite"/>
    </source>
</evidence>
<reference evidence="3" key="1">
    <citation type="journal article" date="2021" name="Nat. Commun.">
        <title>Genetic determinants of endophytism in the Arabidopsis root mycobiome.</title>
        <authorList>
            <person name="Mesny F."/>
            <person name="Miyauchi S."/>
            <person name="Thiergart T."/>
            <person name="Pickel B."/>
            <person name="Atanasova L."/>
            <person name="Karlsson M."/>
            <person name="Huettel B."/>
            <person name="Barry K.W."/>
            <person name="Haridas S."/>
            <person name="Chen C."/>
            <person name="Bauer D."/>
            <person name="Andreopoulos W."/>
            <person name="Pangilinan J."/>
            <person name="LaButti K."/>
            <person name="Riley R."/>
            <person name="Lipzen A."/>
            <person name="Clum A."/>
            <person name="Drula E."/>
            <person name="Henrissat B."/>
            <person name="Kohler A."/>
            <person name="Grigoriev I.V."/>
            <person name="Martin F.M."/>
            <person name="Hacquard S."/>
        </authorList>
    </citation>
    <scope>NUCLEOTIDE SEQUENCE</scope>
    <source>
        <strain evidence="3">MPI-CAGE-CH-0230</strain>
    </source>
</reference>
<dbReference type="PANTHER" id="PTHR42024">
    <property type="entry name" value="AMINO ACID PERMEASE_ SLC12A DOMAIN-CONTAINING PROTEIN"/>
    <property type="match status" value="1"/>
</dbReference>
<dbReference type="OrthoDB" id="4838853at2759"/>
<keyword evidence="2" id="KW-1133">Transmembrane helix</keyword>
<comment type="caution">
    <text evidence="3">The sequence shown here is derived from an EMBL/GenBank/DDBJ whole genome shotgun (WGS) entry which is preliminary data.</text>
</comment>
<keyword evidence="4" id="KW-1185">Reference proteome</keyword>